<dbReference type="SUPFAM" id="SSF109998">
    <property type="entry name" value="Triger factor/SurA peptide-binding domain-like"/>
    <property type="match status" value="1"/>
</dbReference>
<proteinExistence type="predicted"/>
<evidence type="ECO:0000259" key="1">
    <source>
        <dbReference type="Pfam" id="PF13145"/>
    </source>
</evidence>
<sequence length="240" mass="27529">VLARVNDHTLTIQKLEGLLPPGDRSNNQIKIFINDWIERTLLYDAAINSGLKKDAVLLHARDRFYEKLLGSSFIRARTLGRSTITEKDVRDYYQKNKLSFLRTVDDAVVRSFSAPTLEEAQNIKKTLKNRRKNGKMAELFKKYSVETKTVKRGHITKDLDLAIFSARKNNILGPLLISENYFIIDVLRFNRAGSLRGLEDAYDEIYQRLSKESDIVLFQKVVDSLYAASSVFISPNIQLQ</sequence>
<dbReference type="Gene3D" id="3.10.50.40">
    <property type="match status" value="1"/>
</dbReference>
<feature type="domain" description="PpiC" evidence="1">
    <location>
        <begin position="84"/>
        <end position="190"/>
    </location>
</feature>
<evidence type="ECO:0000313" key="2">
    <source>
        <dbReference type="EMBL" id="SVA03943.1"/>
    </source>
</evidence>
<dbReference type="InterPro" id="IPR046357">
    <property type="entry name" value="PPIase_dom_sf"/>
</dbReference>
<organism evidence="2">
    <name type="scientific">marine metagenome</name>
    <dbReference type="NCBI Taxonomy" id="408172"/>
    <lineage>
        <taxon>unclassified sequences</taxon>
        <taxon>metagenomes</taxon>
        <taxon>ecological metagenomes</taxon>
    </lineage>
</organism>
<accession>A0A381SRL3</accession>
<dbReference type="InterPro" id="IPR000297">
    <property type="entry name" value="PPIase_PpiC"/>
</dbReference>
<dbReference type="GO" id="GO:0003755">
    <property type="term" value="F:peptidyl-prolyl cis-trans isomerase activity"/>
    <property type="evidence" value="ECO:0007669"/>
    <property type="project" value="InterPro"/>
</dbReference>
<reference evidence="2" key="1">
    <citation type="submission" date="2018-05" db="EMBL/GenBank/DDBJ databases">
        <authorList>
            <person name="Lanie J.A."/>
            <person name="Ng W.-L."/>
            <person name="Kazmierczak K.M."/>
            <person name="Andrzejewski T.M."/>
            <person name="Davidsen T.M."/>
            <person name="Wayne K.J."/>
            <person name="Tettelin H."/>
            <person name="Glass J.I."/>
            <person name="Rusch D."/>
            <person name="Podicherti R."/>
            <person name="Tsui H.-C.T."/>
            <person name="Winkler M.E."/>
        </authorList>
    </citation>
    <scope>NUCLEOTIDE SEQUENCE</scope>
</reference>
<dbReference type="Gene3D" id="1.10.4030.10">
    <property type="entry name" value="Porin chaperone SurA, peptide-binding domain"/>
    <property type="match status" value="1"/>
</dbReference>
<gene>
    <name evidence="2" type="ORF">METZ01_LOCUS56797</name>
</gene>
<dbReference type="Pfam" id="PF13145">
    <property type="entry name" value="Rotamase_2"/>
    <property type="match status" value="1"/>
</dbReference>
<dbReference type="AlphaFoldDB" id="A0A381SRL3"/>
<dbReference type="EMBL" id="UINC01003169">
    <property type="protein sequence ID" value="SVA03943.1"/>
    <property type="molecule type" value="Genomic_DNA"/>
</dbReference>
<name>A0A381SRL3_9ZZZZ</name>
<protein>
    <recommendedName>
        <fullName evidence="1">PpiC domain-containing protein</fullName>
    </recommendedName>
</protein>
<feature type="non-terminal residue" evidence="2">
    <location>
        <position position="1"/>
    </location>
</feature>
<dbReference type="InterPro" id="IPR027304">
    <property type="entry name" value="Trigger_fact/SurA_dom_sf"/>
</dbReference>